<dbReference type="AlphaFoldDB" id="A0A0H2S8Y2"/>
<evidence type="ECO:0000313" key="1">
    <source>
        <dbReference type="EMBL" id="KLO18133.1"/>
    </source>
</evidence>
<proteinExistence type="predicted"/>
<dbReference type="STRING" id="27342.A0A0H2S8Y2"/>
<dbReference type="InParanoid" id="A0A0H2S8Y2"/>
<evidence type="ECO:0000313" key="2">
    <source>
        <dbReference type="Proteomes" id="UP000053477"/>
    </source>
</evidence>
<reference evidence="1 2" key="1">
    <citation type="submission" date="2015-04" db="EMBL/GenBank/DDBJ databases">
        <title>Complete genome sequence of Schizopora paradoxa KUC8140, a cosmopolitan wood degrader in East Asia.</title>
        <authorList>
            <consortium name="DOE Joint Genome Institute"/>
            <person name="Min B."/>
            <person name="Park H."/>
            <person name="Jang Y."/>
            <person name="Kim J.-J."/>
            <person name="Kim K.H."/>
            <person name="Pangilinan J."/>
            <person name="Lipzen A."/>
            <person name="Riley R."/>
            <person name="Grigoriev I.V."/>
            <person name="Spatafora J.W."/>
            <person name="Choi I.-G."/>
        </authorList>
    </citation>
    <scope>NUCLEOTIDE SEQUENCE [LARGE SCALE GENOMIC DNA]</scope>
    <source>
        <strain evidence="1 2">KUC8140</strain>
    </source>
</reference>
<dbReference type="Proteomes" id="UP000053477">
    <property type="component" value="Unassembled WGS sequence"/>
</dbReference>
<gene>
    <name evidence="1" type="ORF">SCHPADRAFT_886407</name>
</gene>
<dbReference type="OrthoDB" id="2854459at2759"/>
<organism evidence="1 2">
    <name type="scientific">Schizopora paradoxa</name>
    <dbReference type="NCBI Taxonomy" id="27342"/>
    <lineage>
        <taxon>Eukaryota</taxon>
        <taxon>Fungi</taxon>
        <taxon>Dikarya</taxon>
        <taxon>Basidiomycota</taxon>
        <taxon>Agaricomycotina</taxon>
        <taxon>Agaricomycetes</taxon>
        <taxon>Hymenochaetales</taxon>
        <taxon>Schizoporaceae</taxon>
        <taxon>Schizopora</taxon>
    </lineage>
</organism>
<dbReference type="EMBL" id="KQ085897">
    <property type="protein sequence ID" value="KLO18133.1"/>
    <property type="molecule type" value="Genomic_DNA"/>
</dbReference>
<name>A0A0H2S8Y2_9AGAM</name>
<protein>
    <submittedName>
        <fullName evidence="1">Uncharacterized protein</fullName>
    </submittedName>
</protein>
<accession>A0A0H2S8Y2</accession>
<keyword evidence="2" id="KW-1185">Reference proteome</keyword>
<sequence length="574" mass="64058">MPGGTISAPSLPPEILEDIFIDIVESSVVNERSWTALKLTHVCRSFRHAALGCPKLWCCLSRKLGRPGIALVEACVERSKDQPLEITLYFYPSISPSSGRKFSASDSMARVVVPLCQRWRRYSMIFTNDDHNNPQRHVITPSENISLFNGIKAPNLEELTIEKEVDETSVDQVDAFRKLGSTRLPMAVHFVSWGLPLLRSLTLANIPIYVLSNYLLAGHPSPPGVIFPTTYHVQAQSITVRYDGLPVFHELNKLRTFEKRETLKRMQLSFRKCYFNRSGIDAVPEIFSDVSNLVVDLIDCRQSDMYALFKTFTAFEFASLIDLNISITIGDQSFLLHDIHGSHDVTVTSFLSMRQTPIFPCLETLTLDVRQRCNVEDESSSLLLPHLILPPSLKLLFIHCPFALSLSYAVDGELEEADLSSDDSTTNSKIAFKLQTVTFDVSGTGGVVKWIHGIVMKMGTRYHWDDFRDLVIENQGRVVQAIERDDLKLGSSVEGGQVSEANEAFFCARAVFRVAGVGILQFNLKGSPTLSNKLGVAGPGGEAVPTPLINSEPWFIKNNSDNSKSPPFRYLKAR</sequence>